<reference evidence="7 8" key="1">
    <citation type="submission" date="2018-12" db="EMBL/GenBank/DDBJ databases">
        <title>Genome Sequence of Candidatus Viridilinea halotolerans isolated from saline sulfide-rich spring.</title>
        <authorList>
            <person name="Grouzdev D.S."/>
            <person name="Burganskaya E.I."/>
            <person name="Krutkina M.S."/>
            <person name="Sukhacheva M.V."/>
            <person name="Gorlenko V.M."/>
        </authorList>
    </citation>
    <scope>NUCLEOTIDE SEQUENCE [LARGE SCALE GENOMIC DNA]</scope>
    <source>
        <strain evidence="7">Chok-6</strain>
    </source>
</reference>
<dbReference type="PANTHER" id="PTHR35337:SF1">
    <property type="entry name" value="SLR1478 PROTEIN"/>
    <property type="match status" value="1"/>
</dbReference>
<feature type="transmembrane region" description="Helical" evidence="5">
    <location>
        <begin position="55"/>
        <end position="80"/>
    </location>
</feature>
<feature type="transmembrane region" description="Helical" evidence="5">
    <location>
        <begin position="548"/>
        <end position="571"/>
    </location>
</feature>
<dbReference type="Pfam" id="PF12679">
    <property type="entry name" value="ABC2_membrane_2"/>
    <property type="match status" value="1"/>
</dbReference>
<feature type="transmembrane region" description="Helical" evidence="5">
    <location>
        <begin position="407"/>
        <end position="429"/>
    </location>
</feature>
<feature type="transmembrane region" description="Helical" evidence="5">
    <location>
        <begin position="209"/>
        <end position="229"/>
    </location>
</feature>
<feature type="transmembrane region" description="Helical" evidence="5">
    <location>
        <begin position="318"/>
        <end position="343"/>
    </location>
</feature>
<proteinExistence type="predicted"/>
<dbReference type="InterPro" id="IPR013525">
    <property type="entry name" value="ABC2_TM"/>
</dbReference>
<feature type="transmembrane region" description="Helical" evidence="5">
    <location>
        <begin position="364"/>
        <end position="395"/>
    </location>
</feature>
<feature type="transmembrane region" description="Helical" evidence="5">
    <location>
        <begin position="182"/>
        <end position="203"/>
    </location>
</feature>
<dbReference type="Pfam" id="PF01061">
    <property type="entry name" value="ABC2_membrane"/>
    <property type="match status" value="1"/>
</dbReference>
<evidence type="ECO:0000256" key="3">
    <source>
        <dbReference type="ARBA" id="ARBA00022989"/>
    </source>
</evidence>
<gene>
    <name evidence="7" type="ORF">EI684_02470</name>
</gene>
<feature type="transmembrane region" description="Helical" evidence="5">
    <location>
        <begin position="281"/>
        <end position="306"/>
    </location>
</feature>
<accession>A0A426U8V3</accession>
<comment type="caution">
    <text evidence="7">The sequence shown here is derived from an EMBL/GenBank/DDBJ whole genome shotgun (WGS) entry which is preliminary data.</text>
</comment>
<dbReference type="InterPro" id="IPR002798">
    <property type="entry name" value="SpoIIM-like"/>
</dbReference>
<dbReference type="Proteomes" id="UP000280307">
    <property type="component" value="Unassembled WGS sequence"/>
</dbReference>
<comment type="subcellular location">
    <subcellularLocation>
        <location evidence="1">Membrane</location>
        <topology evidence="1">Multi-pass membrane protein</topology>
    </subcellularLocation>
</comment>
<evidence type="ECO:0000313" key="8">
    <source>
        <dbReference type="Proteomes" id="UP000280307"/>
    </source>
</evidence>
<dbReference type="PANTHER" id="PTHR35337">
    <property type="entry name" value="SLR1478 PROTEIN"/>
    <property type="match status" value="1"/>
</dbReference>
<feature type="transmembrane region" description="Helical" evidence="5">
    <location>
        <begin position="620"/>
        <end position="646"/>
    </location>
</feature>
<keyword evidence="2 5" id="KW-0812">Transmembrane</keyword>
<dbReference type="GO" id="GO:0005886">
    <property type="term" value="C:plasma membrane"/>
    <property type="evidence" value="ECO:0007669"/>
    <property type="project" value="UniProtKB-SubCell"/>
</dbReference>
<feature type="transmembrane region" description="Helical" evidence="5">
    <location>
        <begin position="149"/>
        <end position="170"/>
    </location>
</feature>
<evidence type="ECO:0000313" key="7">
    <source>
        <dbReference type="EMBL" id="RRR76704.1"/>
    </source>
</evidence>
<sequence length="749" mass="82072">MLNFSHILTISRREVRETLSDWRVVAPMFILTLLFPQLLAFAAGRAVDFLDTEGLAVRLVSFAVLLVGFIPASFSLITALESFVGERERNTLESLLALPLADNEIYLGKLISSLFTPLVASIIAMLIFVALLLGFLPELYFEAINVARFSLLLLLVTTMALVMVTGAVVISVHISSIRAANLMSSFILVPMAGVLQMAALLIINDHWAHLWMVAAALVVLGIILVRIGMRTFNREELLAREQTQSQRPPKERATPRYAWNRLRHPVLLIMRREIIEVASDWRVLLPFFVLSLGLPAALVAGTDFALNFLEEPNVFGPIIPFAALLVGFVPASFALITAIESFVGERERNTLESLLAMPISDRHLYIGKLLAALMVPLTGSLLAMGFFLGLIRGFYPQLFFLGRIPDLFGLLVLMLVAINLLLVAGAVILSSHVSSVRAATLMASVVLVPTTVALQIQALFFIARRYEIIWFFLYAFIVVAIALMRSGLISFNREEILSREHEELSLWRVLRNFRTLFNEHRPAHTPLSAYAGLPFAPRRFYRTELPAILYELRLPLGCAMLAAGAGIWLGLDIGRGATLPRFAALFDELLESLGQVPAPSFSLAAGIFANNLRVSVLSNIFSVLSFGLFAFLVPFIAFGQVALAAARLAYAGGNWYALGADSPLQFLLAYVLPHGIIELPTFILSTALGLRLGAALLAPPPGSSVGHNLLWALATYAKVWLLLIAPLVALSALVEGLVTPRIIMLLYGG</sequence>
<feature type="transmembrane region" description="Helical" evidence="5">
    <location>
        <begin position="21"/>
        <end position="43"/>
    </location>
</feature>
<feature type="domain" description="ABC-2 type transporter transmembrane" evidence="6">
    <location>
        <begin position="7"/>
        <end position="191"/>
    </location>
</feature>
<feature type="transmembrane region" description="Helical" evidence="5">
    <location>
        <begin position="114"/>
        <end position="137"/>
    </location>
</feature>
<evidence type="ECO:0000256" key="5">
    <source>
        <dbReference type="SAM" id="Phobius"/>
    </source>
</evidence>
<feature type="transmembrane region" description="Helical" evidence="5">
    <location>
        <begin position="667"/>
        <end position="690"/>
    </location>
</feature>
<name>A0A426U8V3_9CHLR</name>
<dbReference type="AlphaFoldDB" id="A0A426U8V3"/>
<dbReference type="GO" id="GO:0140359">
    <property type="term" value="F:ABC-type transporter activity"/>
    <property type="evidence" value="ECO:0007669"/>
    <property type="project" value="InterPro"/>
</dbReference>
<feature type="transmembrane region" description="Helical" evidence="5">
    <location>
        <begin position="710"/>
        <end position="734"/>
    </location>
</feature>
<organism evidence="7 8">
    <name type="scientific">Candidatus Viridilinea halotolerans</name>
    <dbReference type="NCBI Taxonomy" id="2491704"/>
    <lineage>
        <taxon>Bacteria</taxon>
        <taxon>Bacillati</taxon>
        <taxon>Chloroflexota</taxon>
        <taxon>Chloroflexia</taxon>
        <taxon>Chloroflexales</taxon>
        <taxon>Chloroflexineae</taxon>
        <taxon>Oscillochloridaceae</taxon>
        <taxon>Candidatus Viridilinea</taxon>
    </lineage>
</organism>
<evidence type="ECO:0000256" key="2">
    <source>
        <dbReference type="ARBA" id="ARBA00022692"/>
    </source>
</evidence>
<evidence type="ECO:0000256" key="4">
    <source>
        <dbReference type="ARBA" id="ARBA00023136"/>
    </source>
</evidence>
<feature type="transmembrane region" description="Helical" evidence="5">
    <location>
        <begin position="441"/>
        <end position="462"/>
    </location>
</feature>
<dbReference type="Pfam" id="PF01944">
    <property type="entry name" value="SpoIIM"/>
    <property type="match status" value="1"/>
</dbReference>
<dbReference type="EMBL" id="RSAS01000104">
    <property type="protein sequence ID" value="RRR76704.1"/>
    <property type="molecule type" value="Genomic_DNA"/>
</dbReference>
<evidence type="ECO:0000259" key="6">
    <source>
        <dbReference type="Pfam" id="PF01061"/>
    </source>
</evidence>
<keyword evidence="3 5" id="KW-1133">Transmembrane helix</keyword>
<keyword evidence="4 5" id="KW-0472">Membrane</keyword>
<feature type="transmembrane region" description="Helical" evidence="5">
    <location>
        <begin position="468"/>
        <end position="491"/>
    </location>
</feature>
<evidence type="ECO:0000256" key="1">
    <source>
        <dbReference type="ARBA" id="ARBA00004141"/>
    </source>
</evidence>
<protein>
    <recommendedName>
        <fullName evidence="6">ABC-2 type transporter transmembrane domain-containing protein</fullName>
    </recommendedName>
</protein>